<evidence type="ECO:0000313" key="1">
    <source>
        <dbReference type="EMBL" id="AUM58628.1"/>
    </source>
</evidence>
<dbReference type="EMBL" id="MG696114">
    <property type="protein sequence ID" value="AUM58628.1"/>
    <property type="molecule type" value="Genomic_DNA"/>
</dbReference>
<reference evidence="1 2" key="1">
    <citation type="submission" date="2017-12" db="EMBL/GenBank/DDBJ databases">
        <title>Complete genome sequence and characterization of bacteriophage phiP4-3 infecting Proteus pennea.</title>
        <authorList>
            <person name="He Y."/>
            <person name="Yang H."/>
        </authorList>
    </citation>
    <scope>NUCLEOTIDE SEQUENCE [LARGE SCALE GENOMIC DNA]</scope>
</reference>
<gene>
    <name evidence="1" type="ORF">phiP43_270</name>
</gene>
<keyword evidence="2" id="KW-1185">Reference proteome</keyword>
<dbReference type="Proteomes" id="UP000240538">
    <property type="component" value="Segment"/>
</dbReference>
<name>A0A2I6PFX3_9CAUD</name>
<sequence>MKSIERRFGKAKYGCAVEREYLFGKLLQVEAQINSCVISGREPSCGLSALREVKAGYHKDIKELSK</sequence>
<protein>
    <submittedName>
        <fullName evidence="1">Uncharacterized protein</fullName>
    </submittedName>
</protein>
<evidence type="ECO:0000313" key="2">
    <source>
        <dbReference type="Proteomes" id="UP000240538"/>
    </source>
</evidence>
<organism evidence="1 2">
    <name type="scientific">Proteus phage phiP4-3</name>
    <dbReference type="NCBI Taxonomy" id="2065203"/>
    <lineage>
        <taxon>Viruses</taxon>
        <taxon>Duplodnaviria</taxon>
        <taxon>Heunggongvirae</taxon>
        <taxon>Uroviricota</taxon>
        <taxon>Caudoviricetes</taxon>
        <taxon>Pantevenvirales</taxon>
        <taxon>Straboviridae</taxon>
        <taxon>Bragavirus</taxon>
        <taxon>Bragavirus p43</taxon>
    </lineage>
</organism>
<accession>A0A2I6PFX3</accession>
<proteinExistence type="predicted"/>